<name>A0A1F5HB71_9BACT</name>
<dbReference type="Gene3D" id="2.30.30.40">
    <property type="entry name" value="SH3 Domains"/>
    <property type="match status" value="1"/>
</dbReference>
<accession>A0A1F5HB71</accession>
<dbReference type="SMART" id="SM00287">
    <property type="entry name" value="SH3b"/>
    <property type="match status" value="1"/>
</dbReference>
<dbReference type="AlphaFoldDB" id="A0A1F5HB71"/>
<proteinExistence type="predicted"/>
<feature type="domain" description="SH3b" evidence="1">
    <location>
        <begin position="212"/>
        <end position="275"/>
    </location>
</feature>
<dbReference type="PANTHER" id="PTHR36194">
    <property type="entry name" value="S-LAYER-LIKE PROTEIN"/>
    <property type="match status" value="1"/>
</dbReference>
<dbReference type="PANTHER" id="PTHR36194:SF1">
    <property type="entry name" value="S-LAYER-LIKE PROTEIN"/>
    <property type="match status" value="1"/>
</dbReference>
<protein>
    <recommendedName>
        <fullName evidence="1">SH3b domain-containing protein</fullName>
    </recommendedName>
</protein>
<comment type="caution">
    <text evidence="2">The sequence shown here is derived from an EMBL/GenBank/DDBJ whole genome shotgun (WGS) entry which is preliminary data.</text>
</comment>
<evidence type="ECO:0000313" key="3">
    <source>
        <dbReference type="Proteomes" id="UP000176751"/>
    </source>
</evidence>
<evidence type="ECO:0000313" key="2">
    <source>
        <dbReference type="EMBL" id="OGE01339.1"/>
    </source>
</evidence>
<reference evidence="2 3" key="1">
    <citation type="journal article" date="2016" name="Nat. Commun.">
        <title>Thousands of microbial genomes shed light on interconnected biogeochemical processes in an aquifer system.</title>
        <authorList>
            <person name="Anantharaman K."/>
            <person name="Brown C.T."/>
            <person name="Hug L.A."/>
            <person name="Sharon I."/>
            <person name="Castelle C.J."/>
            <person name="Probst A.J."/>
            <person name="Thomas B.C."/>
            <person name="Singh A."/>
            <person name="Wilkins M.J."/>
            <person name="Karaoz U."/>
            <person name="Brodie E.L."/>
            <person name="Williams K.H."/>
            <person name="Hubbard S.S."/>
            <person name="Banfield J.F."/>
        </authorList>
    </citation>
    <scope>NUCLEOTIDE SEQUENCE [LARGE SCALE GENOMIC DNA]</scope>
</reference>
<evidence type="ECO:0000259" key="1">
    <source>
        <dbReference type="PROSITE" id="PS51781"/>
    </source>
</evidence>
<sequence>MPHRTTNDKRLTTKAKFLKYLLLVTCHLSIVFLLSGCSAVGSNKPAALQVTSVPEASIFLDGKHIGKTPFFSDQIKSGEYLLKITASEASYVDKIVLTGGTLTVVNRELSNNFLAQSGETLWLDSGKRGLFVSSLPGEANMTINGRLIGKTPLLVDEIEDGEHKITLTKEGFIDREFTIKASSKYQVMANVTLASEVAKTPQSSPVPLPQIEKVKVLATSLGFLRVRREPSLTAAEIGRVKTGDELEVVQETKDWVQVKFAGKQGWISAQYAKKL</sequence>
<dbReference type="InterPro" id="IPR013229">
    <property type="entry name" value="PEGA"/>
</dbReference>
<organism evidence="2 3">
    <name type="scientific">Candidatus Curtissbacteria bacterium RIFOXYA1_FULL_41_14</name>
    <dbReference type="NCBI Taxonomy" id="1797737"/>
    <lineage>
        <taxon>Bacteria</taxon>
        <taxon>Candidatus Curtissiibacteriota</taxon>
    </lineage>
</organism>
<dbReference type="InterPro" id="IPR003646">
    <property type="entry name" value="SH3-like_bac-type"/>
</dbReference>
<dbReference type="Pfam" id="PF08308">
    <property type="entry name" value="PEGA"/>
    <property type="match status" value="2"/>
</dbReference>
<gene>
    <name evidence="2" type="ORF">A2196_04265</name>
</gene>
<dbReference type="Proteomes" id="UP000176751">
    <property type="component" value="Unassembled WGS sequence"/>
</dbReference>
<dbReference type="PROSITE" id="PS51781">
    <property type="entry name" value="SH3B"/>
    <property type="match status" value="1"/>
</dbReference>
<dbReference type="STRING" id="1797737.A2196_04265"/>
<dbReference type="Pfam" id="PF08239">
    <property type="entry name" value="SH3_3"/>
    <property type="match status" value="1"/>
</dbReference>
<dbReference type="EMBL" id="MFCA01000028">
    <property type="protein sequence ID" value="OGE01339.1"/>
    <property type="molecule type" value="Genomic_DNA"/>
</dbReference>